<dbReference type="Pfam" id="PF13354">
    <property type="entry name" value="Beta-lactamase2"/>
    <property type="match status" value="1"/>
</dbReference>
<protein>
    <recommendedName>
        <fullName evidence="2">Beta-lactamase class A catalytic domain-containing protein</fullName>
    </recommendedName>
</protein>
<reference evidence="3 4" key="1">
    <citation type="submission" date="2020-01" db="EMBL/GenBank/DDBJ databases">
        <title>Insect and environment-associated Actinomycetes.</title>
        <authorList>
            <person name="Currrie C."/>
            <person name="Chevrette M."/>
            <person name="Carlson C."/>
            <person name="Stubbendieck R."/>
            <person name="Wendt-Pienkowski E."/>
        </authorList>
    </citation>
    <scope>NUCLEOTIDE SEQUENCE [LARGE SCALE GENOMIC DNA]</scope>
    <source>
        <strain evidence="3 4">SID10258</strain>
    </source>
</reference>
<comment type="caution">
    <text evidence="3">The sequence shown here is derived from an EMBL/GenBank/DDBJ whole genome shotgun (WGS) entry which is preliminary data.</text>
</comment>
<dbReference type="AlphaFoldDB" id="A0A6L9QHJ8"/>
<evidence type="ECO:0000256" key="1">
    <source>
        <dbReference type="SAM" id="SignalP"/>
    </source>
</evidence>
<dbReference type="RefSeq" id="WP_163056059.1">
    <property type="nucleotide sequence ID" value="NZ_JAAGLI010000346.1"/>
</dbReference>
<evidence type="ECO:0000313" key="3">
    <source>
        <dbReference type="EMBL" id="NEA23564.1"/>
    </source>
</evidence>
<dbReference type="Gene3D" id="3.40.710.10">
    <property type="entry name" value="DD-peptidase/beta-lactamase superfamily"/>
    <property type="match status" value="1"/>
</dbReference>
<evidence type="ECO:0000259" key="2">
    <source>
        <dbReference type="Pfam" id="PF13354"/>
    </source>
</evidence>
<sequence>MRRHIIVLALAAGATGAGLAAHWVVSDAPARRTGVTAGATQAITAEQGAAVAKEATRPFDRPALAQAVRAYIGTRPGKAGVMATDLRTGLTFGENEKGRFVTASIMKVDILSSLVLQRQRDHRALTRGQRELAGTMIRESDNNAADALYSAAGGSSGVRKANKSFALKNTTPFSGSWGSSLTTPADQVRLLTNLVSAKSPINASGRAYILSLMGSVLHEQAWGVSAAARPGERVALKNGWTPVYHQGHGWAVNSIGRITGRDHDFLIAVCSGDSPTMGAGVATVEHVAEMVVSTLRDSR</sequence>
<dbReference type="PANTHER" id="PTHR35333:SF3">
    <property type="entry name" value="BETA-LACTAMASE-TYPE TRANSPEPTIDASE FOLD CONTAINING PROTEIN"/>
    <property type="match status" value="1"/>
</dbReference>
<dbReference type="EMBL" id="JAAGLI010000346">
    <property type="protein sequence ID" value="NEA23564.1"/>
    <property type="molecule type" value="Genomic_DNA"/>
</dbReference>
<feature type="signal peptide" evidence="1">
    <location>
        <begin position="1"/>
        <end position="20"/>
    </location>
</feature>
<dbReference type="InterPro" id="IPR000871">
    <property type="entry name" value="Beta-lactam_class-A"/>
</dbReference>
<dbReference type="PANTHER" id="PTHR35333">
    <property type="entry name" value="BETA-LACTAMASE"/>
    <property type="match status" value="1"/>
</dbReference>
<gene>
    <name evidence="3" type="ORF">G3I70_13820</name>
</gene>
<keyword evidence="1" id="KW-0732">Signal</keyword>
<name>A0A6L9QHJ8_9ACTN</name>
<dbReference type="InterPro" id="IPR045155">
    <property type="entry name" value="Beta-lactam_cat"/>
</dbReference>
<dbReference type="Proteomes" id="UP000475532">
    <property type="component" value="Unassembled WGS sequence"/>
</dbReference>
<dbReference type="InterPro" id="IPR012338">
    <property type="entry name" value="Beta-lactam/transpept-like"/>
</dbReference>
<feature type="domain" description="Beta-lactamase class A catalytic" evidence="2">
    <location>
        <begin position="129"/>
        <end position="269"/>
    </location>
</feature>
<feature type="chain" id="PRO_5026743479" description="Beta-lactamase class A catalytic domain-containing protein" evidence="1">
    <location>
        <begin position="21"/>
        <end position="299"/>
    </location>
</feature>
<evidence type="ECO:0000313" key="4">
    <source>
        <dbReference type="Proteomes" id="UP000475532"/>
    </source>
</evidence>
<dbReference type="GO" id="GO:0008800">
    <property type="term" value="F:beta-lactamase activity"/>
    <property type="evidence" value="ECO:0007669"/>
    <property type="project" value="InterPro"/>
</dbReference>
<dbReference type="GO" id="GO:0046677">
    <property type="term" value="P:response to antibiotic"/>
    <property type="evidence" value="ECO:0007669"/>
    <property type="project" value="InterPro"/>
</dbReference>
<proteinExistence type="predicted"/>
<organism evidence="3 4">
    <name type="scientific">Actinomadura bangladeshensis</name>
    <dbReference type="NCBI Taxonomy" id="453573"/>
    <lineage>
        <taxon>Bacteria</taxon>
        <taxon>Bacillati</taxon>
        <taxon>Actinomycetota</taxon>
        <taxon>Actinomycetes</taxon>
        <taxon>Streptosporangiales</taxon>
        <taxon>Thermomonosporaceae</taxon>
        <taxon>Actinomadura</taxon>
    </lineage>
</organism>
<accession>A0A6L9QHJ8</accession>
<dbReference type="SUPFAM" id="SSF56601">
    <property type="entry name" value="beta-lactamase/transpeptidase-like"/>
    <property type="match status" value="1"/>
</dbReference>
<dbReference type="GO" id="GO:0030655">
    <property type="term" value="P:beta-lactam antibiotic catabolic process"/>
    <property type="evidence" value="ECO:0007669"/>
    <property type="project" value="InterPro"/>
</dbReference>